<accession>A0A7S4EFU1</accession>
<keyword evidence="3" id="KW-0732">Signal</keyword>
<feature type="chain" id="PRO_5031019424" description="Pentacotripeptide-repeat region of PRORP domain-containing protein" evidence="3">
    <location>
        <begin position="24"/>
        <end position="829"/>
    </location>
</feature>
<evidence type="ECO:0008006" key="5">
    <source>
        <dbReference type="Google" id="ProtNLM"/>
    </source>
</evidence>
<dbReference type="InterPro" id="IPR002885">
    <property type="entry name" value="PPR_rpt"/>
</dbReference>
<evidence type="ECO:0000256" key="1">
    <source>
        <dbReference type="ARBA" id="ARBA00022737"/>
    </source>
</evidence>
<keyword evidence="1" id="KW-0677">Repeat</keyword>
<dbReference type="Gene3D" id="1.25.40.10">
    <property type="entry name" value="Tetratricopeptide repeat domain"/>
    <property type="match status" value="4"/>
</dbReference>
<organism evidence="4">
    <name type="scientific">Pseudo-nitzschia australis</name>
    <dbReference type="NCBI Taxonomy" id="44445"/>
    <lineage>
        <taxon>Eukaryota</taxon>
        <taxon>Sar</taxon>
        <taxon>Stramenopiles</taxon>
        <taxon>Ochrophyta</taxon>
        <taxon>Bacillariophyta</taxon>
        <taxon>Bacillariophyceae</taxon>
        <taxon>Bacillariophycidae</taxon>
        <taxon>Bacillariales</taxon>
        <taxon>Bacillariaceae</taxon>
        <taxon>Pseudo-nitzschia</taxon>
    </lineage>
</organism>
<feature type="signal peptide" evidence="3">
    <location>
        <begin position="1"/>
        <end position="23"/>
    </location>
</feature>
<protein>
    <recommendedName>
        <fullName evidence="5">Pentacotripeptide-repeat region of PRORP domain-containing protein</fullName>
    </recommendedName>
</protein>
<dbReference type="PROSITE" id="PS51375">
    <property type="entry name" value="PPR"/>
    <property type="match status" value="1"/>
</dbReference>
<gene>
    <name evidence="4" type="ORF">PAUS00366_LOCUS3799</name>
</gene>
<reference evidence="4" key="1">
    <citation type="submission" date="2021-01" db="EMBL/GenBank/DDBJ databases">
        <authorList>
            <person name="Corre E."/>
            <person name="Pelletier E."/>
            <person name="Niang G."/>
            <person name="Scheremetjew M."/>
            <person name="Finn R."/>
            <person name="Kale V."/>
            <person name="Holt S."/>
            <person name="Cochrane G."/>
            <person name="Meng A."/>
            <person name="Brown T."/>
            <person name="Cohen L."/>
        </authorList>
    </citation>
    <scope>NUCLEOTIDE SEQUENCE</scope>
    <source>
        <strain evidence="4">10249 10 AB</strain>
    </source>
</reference>
<evidence type="ECO:0000256" key="2">
    <source>
        <dbReference type="PROSITE-ProRule" id="PRU00708"/>
    </source>
</evidence>
<dbReference type="PANTHER" id="PTHR47447">
    <property type="entry name" value="OS03G0856100 PROTEIN"/>
    <property type="match status" value="1"/>
</dbReference>
<dbReference type="Pfam" id="PF13812">
    <property type="entry name" value="PPR_3"/>
    <property type="match status" value="1"/>
</dbReference>
<evidence type="ECO:0000313" key="4">
    <source>
        <dbReference type="EMBL" id="CAE0711072.1"/>
    </source>
</evidence>
<dbReference type="NCBIfam" id="TIGR00756">
    <property type="entry name" value="PPR"/>
    <property type="match status" value="1"/>
</dbReference>
<dbReference type="InterPro" id="IPR011990">
    <property type="entry name" value="TPR-like_helical_dom_sf"/>
</dbReference>
<feature type="repeat" description="PPR" evidence="2">
    <location>
        <begin position="183"/>
        <end position="213"/>
    </location>
</feature>
<evidence type="ECO:0000256" key="3">
    <source>
        <dbReference type="SAM" id="SignalP"/>
    </source>
</evidence>
<sequence>MLKLTTQALTIVLLRVTVHHAFAPNVHSYRVAQKTDGRVSSIRSFPTILSESERDAASIGMETKSGIDFMMTEADHYAEYMEEITSQILSHDNGEWTILTTNIILSVLSHHSNLETVDGAETIEKILDRLEARADSDEDLSYTLHCGHYTIAVTAWSKSGHPNSAEKATQVVNRMRKRNIKLNEVTYNTWMNAYVIRNNISRVEEILQEMEEKIPNEIRVKDYNVLILANARQGRAKEAEQIVKKMVDMYSSGKSLVLPDLISYSMLLEAWSKSDEEGRGVRAETILDSIEERYISFDMEAYDNPESTISGTYVAAMRAIINSGEENIINRVANIYERIVERRVIPDAYVYATLLDAYAITRPADASKKVPEILAMMEANLVDIGFEDETVVYNTALKVLKQSRQSDSISQAEELFQKMKSQGIVDEVTYGTMIALYANNNRGNNDSSAKRAEELLLEMSNEGGFKANTQHMNSAMNSLIQAGNVSKASNLLDKMEEEYKNGNQSMRPNVVSYATLMNGWVKSDDPQKSKKTQIVFDRMTLMFESGNQAAKPNFISYVTLVDCIVKSGEVGAAERAEGVVRNIYETYKLGESDAKPNAQLVAAVIDCWSKSGDNNAGERAEKLLNWLFEIYEEDKDPNLIPSAHPFTSAIAAWAKSRKFGKAARAAAILKKMKSLYQAGVIKSPPNIYCYTAVINACAYTERDAIEKRDALEVFVKTYKEMINEENVVPNHVSFATVLTALRNLLPADDKRAAAVKTVFEKCTEMGMCDQLVTRRLQSILNTKQLKGLVGDENVDERGVINLALLPAEWTRSIKNKNTYTTIKRPSRRT</sequence>
<dbReference type="EMBL" id="HBIX01004798">
    <property type="protein sequence ID" value="CAE0711072.1"/>
    <property type="molecule type" value="Transcribed_RNA"/>
</dbReference>
<dbReference type="Pfam" id="PF01535">
    <property type="entry name" value="PPR"/>
    <property type="match status" value="2"/>
</dbReference>
<name>A0A7S4EFU1_9STRA</name>
<dbReference type="PANTHER" id="PTHR47447:SF17">
    <property type="entry name" value="OS12G0638900 PROTEIN"/>
    <property type="match status" value="1"/>
</dbReference>
<dbReference type="AlphaFoldDB" id="A0A7S4EFU1"/>
<proteinExistence type="predicted"/>